<dbReference type="PATRIC" id="fig|1280514.3.peg.1008"/>
<evidence type="ECO:0000313" key="10">
    <source>
        <dbReference type="EMBL" id="KJF18372.1"/>
    </source>
</evidence>
<dbReference type="OrthoDB" id="9809354at2"/>
<dbReference type="CDD" id="cd00433">
    <property type="entry name" value="Peptidase_M17"/>
    <property type="match status" value="1"/>
</dbReference>
<evidence type="ECO:0000313" key="11">
    <source>
        <dbReference type="Proteomes" id="UP000032360"/>
    </source>
</evidence>
<dbReference type="Pfam" id="PF02789">
    <property type="entry name" value="Peptidase_M17_N"/>
    <property type="match status" value="1"/>
</dbReference>
<evidence type="ECO:0000256" key="7">
    <source>
        <dbReference type="ARBA" id="ARBA00049972"/>
    </source>
</evidence>
<dbReference type="InterPro" id="IPR043472">
    <property type="entry name" value="Macro_dom-like"/>
</dbReference>
<feature type="binding site" evidence="8">
    <location>
        <position position="282"/>
    </location>
    <ligand>
        <name>Mn(2+)</name>
        <dbReference type="ChEBI" id="CHEBI:29035"/>
        <label>2</label>
    </ligand>
</feature>
<dbReference type="InterPro" id="IPR011356">
    <property type="entry name" value="Leucine_aapep/pepB"/>
</dbReference>
<evidence type="ECO:0000259" key="9">
    <source>
        <dbReference type="PROSITE" id="PS00631"/>
    </source>
</evidence>
<dbReference type="GO" id="GO:0006508">
    <property type="term" value="P:proteolysis"/>
    <property type="evidence" value="ECO:0007669"/>
    <property type="project" value="UniProtKB-KW"/>
</dbReference>
<feature type="active site" evidence="8">
    <location>
        <position position="345"/>
    </location>
</feature>
<accession>A0A0D8HKW4</accession>
<dbReference type="InterPro" id="IPR023042">
    <property type="entry name" value="Peptidase_M17_leu_NH2_pept"/>
</dbReference>
<dbReference type="STRING" id="1280514.AXFE_07600"/>
<feature type="binding site" evidence="8">
    <location>
        <position position="264"/>
    </location>
    <ligand>
        <name>Mn(2+)</name>
        <dbReference type="ChEBI" id="CHEBI:29035"/>
        <label>2</label>
    </ligand>
</feature>
<reference evidence="10 11" key="1">
    <citation type="submission" date="2015-01" db="EMBL/GenBank/DDBJ databases">
        <title>Draft genome of the acidophilic iron oxidizer Acidithrix ferrooxidans strain Py-F3.</title>
        <authorList>
            <person name="Poehlein A."/>
            <person name="Eisen S."/>
            <person name="Schloemann M."/>
            <person name="Johnson B.D."/>
            <person name="Daniel R."/>
            <person name="Muehling M."/>
        </authorList>
    </citation>
    <scope>NUCLEOTIDE SEQUENCE [LARGE SCALE GENOMIC DNA]</scope>
    <source>
        <strain evidence="10 11">Py-F3</strain>
    </source>
</reference>
<evidence type="ECO:0000256" key="2">
    <source>
        <dbReference type="ARBA" id="ARBA00000967"/>
    </source>
</evidence>
<comment type="function">
    <text evidence="7 8">Presumably involved in the processing and regular turnover of intracellular proteins. Catalyzes the removal of unsubstituted N-terminal amino acids from various peptides.</text>
</comment>
<dbReference type="NCBIfam" id="NF002073">
    <property type="entry name" value="PRK00913.1-2"/>
    <property type="match status" value="1"/>
</dbReference>
<dbReference type="AlphaFoldDB" id="A0A0D8HKW4"/>
<dbReference type="InterPro" id="IPR008283">
    <property type="entry name" value="Peptidase_M17_N"/>
</dbReference>
<evidence type="ECO:0000256" key="4">
    <source>
        <dbReference type="ARBA" id="ARBA00022438"/>
    </source>
</evidence>
<keyword evidence="6 8" id="KW-0378">Hydrolase</keyword>
<comment type="caution">
    <text evidence="10">The sequence shown here is derived from an EMBL/GenBank/DDBJ whole genome shotgun (WGS) entry which is preliminary data.</text>
</comment>
<feature type="binding site" evidence="8">
    <location>
        <position position="343"/>
    </location>
    <ligand>
        <name>Mn(2+)</name>
        <dbReference type="ChEBI" id="CHEBI:29035"/>
        <label>1</label>
    </ligand>
</feature>
<comment type="catalytic activity">
    <reaction evidence="1 8">
        <text>Release of an N-terminal amino acid, Xaa-|-Yaa-, in which Xaa is preferably Leu, but may be other amino acids including Pro although not Arg or Lys, and Yaa may be Pro. Amino acid amides and methyl esters are also readily hydrolyzed, but rates on arylamides are exceedingly low.</text>
        <dbReference type="EC" id="3.4.11.1"/>
    </reaction>
</comment>
<evidence type="ECO:0000256" key="8">
    <source>
        <dbReference type="HAMAP-Rule" id="MF_00181"/>
    </source>
</evidence>
<feature type="binding site" evidence="8">
    <location>
        <position position="341"/>
    </location>
    <ligand>
        <name>Mn(2+)</name>
        <dbReference type="ChEBI" id="CHEBI:29035"/>
        <label>1</label>
    </ligand>
</feature>
<dbReference type="HAMAP" id="MF_00181">
    <property type="entry name" value="Cytosol_peptidase_M17"/>
    <property type="match status" value="1"/>
</dbReference>
<keyword evidence="4 8" id="KW-0031">Aminopeptidase</keyword>
<name>A0A0D8HKW4_9ACTN</name>
<feature type="binding site" evidence="8">
    <location>
        <position position="259"/>
    </location>
    <ligand>
        <name>Mn(2+)</name>
        <dbReference type="ChEBI" id="CHEBI:29035"/>
        <label>2</label>
    </ligand>
</feature>
<gene>
    <name evidence="8 10" type="primary">pepA</name>
    <name evidence="10" type="ORF">AXFE_07600</name>
</gene>
<dbReference type="Proteomes" id="UP000032360">
    <property type="component" value="Unassembled WGS sequence"/>
</dbReference>
<organism evidence="10 11">
    <name type="scientific">Acidithrix ferrooxidans</name>
    <dbReference type="NCBI Taxonomy" id="1280514"/>
    <lineage>
        <taxon>Bacteria</taxon>
        <taxon>Bacillati</taxon>
        <taxon>Actinomycetota</taxon>
        <taxon>Acidimicrobiia</taxon>
        <taxon>Acidimicrobiales</taxon>
        <taxon>Acidimicrobiaceae</taxon>
        <taxon>Acidithrix</taxon>
    </lineage>
</organism>
<keyword evidence="8" id="KW-0464">Manganese</keyword>
<dbReference type="GO" id="GO:0005737">
    <property type="term" value="C:cytoplasm"/>
    <property type="evidence" value="ECO:0007669"/>
    <property type="project" value="UniProtKB-SubCell"/>
</dbReference>
<sequence>MGQVTYRVSSFNENGDLPNFIFVSPDSISSPLEALAGATLADYGVDALGFSAGANEVLILPRLNNGPMGLIGLANKDLKADEIREVGALIGRASYGFSEVVVSTIDFIARYGVDALGYLVEGIAMSSYRFDKYKSDPKELKKASLLSNVTFLIGEDVESSDCDRAIAQGEAISDATKLARTLVNEPAGFLTPTVFAKVAEELFARDPSISIEVWDGERIQSERLGALLGVAAGSSQEPRVVKLTYAPANATQSIALVGKGITFDSGGLNIKSFDGMKTMKTDMGGAAAVISAMSVLGRLNVTKKVIGFAMLTENMPSGSATKPGDVLTTRSGKTIEVLNTDAEGRLVLSDGLTLASEESPDYIVDLATLTGACVVALGTEIAGVLGNSDELISRLIDAGEVSGEALWELPIPQRYKKHIRSEIADMRNIGEAGQAGATAGAMLLSEFVEGQKWAHLDIAGPSRSDSDRGYISRGGTGFGARLLCYLLLGSL</sequence>
<evidence type="ECO:0000256" key="5">
    <source>
        <dbReference type="ARBA" id="ARBA00022670"/>
    </source>
</evidence>
<keyword evidence="8" id="KW-0479">Metal-binding</keyword>
<comment type="subcellular location">
    <subcellularLocation>
        <location evidence="8">Cytoplasm</location>
    </subcellularLocation>
</comment>
<protein>
    <recommendedName>
        <fullName evidence="8">Probable cytosol aminopeptidase</fullName>
        <ecNumber evidence="8">3.4.11.1</ecNumber>
    </recommendedName>
    <alternativeName>
        <fullName evidence="8">Leucine aminopeptidase</fullName>
        <shortName evidence="8">LAP</shortName>
        <ecNumber evidence="8">3.4.11.10</ecNumber>
    </alternativeName>
    <alternativeName>
        <fullName evidence="8">Leucyl aminopeptidase</fullName>
    </alternativeName>
</protein>
<proteinExistence type="inferred from homology"/>
<comment type="catalytic activity">
    <reaction evidence="2 8">
        <text>Release of an N-terminal amino acid, preferentially leucine, but not glutamic or aspartic acids.</text>
        <dbReference type="EC" id="3.4.11.10"/>
    </reaction>
</comment>
<keyword evidence="8" id="KW-0963">Cytoplasm</keyword>
<keyword evidence="5 8" id="KW-0645">Protease</keyword>
<evidence type="ECO:0000256" key="3">
    <source>
        <dbReference type="ARBA" id="ARBA00009528"/>
    </source>
</evidence>
<evidence type="ECO:0000256" key="1">
    <source>
        <dbReference type="ARBA" id="ARBA00000135"/>
    </source>
</evidence>
<dbReference type="InterPro" id="IPR000819">
    <property type="entry name" value="Peptidase_M17_C"/>
</dbReference>
<dbReference type="SUPFAM" id="SSF53187">
    <property type="entry name" value="Zn-dependent exopeptidases"/>
    <property type="match status" value="1"/>
</dbReference>
<dbReference type="SUPFAM" id="SSF52949">
    <property type="entry name" value="Macro domain-like"/>
    <property type="match status" value="1"/>
</dbReference>
<feature type="binding site" evidence="8">
    <location>
        <position position="264"/>
    </location>
    <ligand>
        <name>Mn(2+)</name>
        <dbReference type="ChEBI" id="CHEBI:29035"/>
        <label>1</label>
    </ligand>
</feature>
<feature type="active site" evidence="8">
    <location>
        <position position="271"/>
    </location>
</feature>
<dbReference type="PANTHER" id="PTHR11963:SF23">
    <property type="entry name" value="CYTOSOL AMINOPEPTIDASE"/>
    <property type="match status" value="1"/>
</dbReference>
<dbReference type="EC" id="3.4.11.10" evidence="8"/>
<dbReference type="EMBL" id="JXYS01000018">
    <property type="protein sequence ID" value="KJF18372.1"/>
    <property type="molecule type" value="Genomic_DNA"/>
</dbReference>
<keyword evidence="11" id="KW-1185">Reference proteome</keyword>
<evidence type="ECO:0000256" key="6">
    <source>
        <dbReference type="ARBA" id="ARBA00022801"/>
    </source>
</evidence>
<feature type="domain" description="Cytosol aminopeptidase" evidence="9">
    <location>
        <begin position="339"/>
        <end position="346"/>
    </location>
</feature>
<comment type="similarity">
    <text evidence="3 8">Belongs to the peptidase M17 family.</text>
</comment>
<comment type="cofactor">
    <cofactor evidence="8">
        <name>Mn(2+)</name>
        <dbReference type="ChEBI" id="CHEBI:29035"/>
    </cofactor>
    <text evidence="8">Binds 2 manganese ions per subunit.</text>
</comment>
<dbReference type="PRINTS" id="PR00481">
    <property type="entry name" value="LAMNOPPTDASE"/>
</dbReference>
<dbReference type="GO" id="GO:0030145">
    <property type="term" value="F:manganese ion binding"/>
    <property type="evidence" value="ECO:0007669"/>
    <property type="project" value="UniProtKB-UniRule"/>
</dbReference>
<feature type="binding site" evidence="8">
    <location>
        <position position="343"/>
    </location>
    <ligand>
        <name>Mn(2+)</name>
        <dbReference type="ChEBI" id="CHEBI:29035"/>
        <label>2</label>
    </ligand>
</feature>
<dbReference type="RefSeq" id="WP_052604523.1">
    <property type="nucleotide sequence ID" value="NZ_JXYS01000018.1"/>
</dbReference>
<dbReference type="Gene3D" id="3.40.220.10">
    <property type="entry name" value="Leucine Aminopeptidase, subunit E, domain 1"/>
    <property type="match status" value="1"/>
</dbReference>
<dbReference type="Gene3D" id="3.40.630.10">
    <property type="entry name" value="Zn peptidases"/>
    <property type="match status" value="1"/>
</dbReference>
<dbReference type="PANTHER" id="PTHR11963">
    <property type="entry name" value="LEUCINE AMINOPEPTIDASE-RELATED"/>
    <property type="match status" value="1"/>
</dbReference>
<dbReference type="GO" id="GO:0070006">
    <property type="term" value="F:metalloaminopeptidase activity"/>
    <property type="evidence" value="ECO:0007669"/>
    <property type="project" value="InterPro"/>
</dbReference>
<dbReference type="PROSITE" id="PS00631">
    <property type="entry name" value="CYTOSOL_AP"/>
    <property type="match status" value="1"/>
</dbReference>
<dbReference type="EC" id="3.4.11.1" evidence="8"/>
<dbReference type="Pfam" id="PF00883">
    <property type="entry name" value="Peptidase_M17"/>
    <property type="match status" value="1"/>
</dbReference>